<evidence type="ECO:0000256" key="6">
    <source>
        <dbReference type="ARBA" id="ARBA00023136"/>
    </source>
</evidence>
<comment type="function">
    <text evidence="8">May be involved in fusion of retrograde transport vesicles derived from an endocytic compartment with the Golgi complex.</text>
</comment>
<organism evidence="9 10">
    <name type="scientific">Prorocentrum cordatum</name>
    <dbReference type="NCBI Taxonomy" id="2364126"/>
    <lineage>
        <taxon>Eukaryota</taxon>
        <taxon>Sar</taxon>
        <taxon>Alveolata</taxon>
        <taxon>Dinophyceae</taxon>
        <taxon>Prorocentrales</taxon>
        <taxon>Prorocentraceae</taxon>
        <taxon>Prorocentrum</taxon>
    </lineage>
</organism>
<evidence type="ECO:0000256" key="3">
    <source>
        <dbReference type="ARBA" id="ARBA00022692"/>
    </source>
</evidence>
<keyword evidence="10" id="KW-1185">Reference proteome</keyword>
<evidence type="ECO:0000313" key="10">
    <source>
        <dbReference type="Proteomes" id="UP001189429"/>
    </source>
</evidence>
<dbReference type="EMBL" id="CAUYUJ010019537">
    <property type="protein sequence ID" value="CAK0891911.1"/>
    <property type="molecule type" value="Genomic_DNA"/>
</dbReference>
<feature type="transmembrane region" description="Helical" evidence="8">
    <location>
        <begin position="43"/>
        <end position="62"/>
    </location>
</feature>
<dbReference type="PANTHER" id="PTHR23137">
    <property type="entry name" value="VESICLE TRANSPORT PROTEIN-RELATED"/>
    <property type="match status" value="1"/>
</dbReference>
<feature type="transmembrane region" description="Helical" evidence="8">
    <location>
        <begin position="74"/>
        <end position="92"/>
    </location>
</feature>
<keyword evidence="2 8" id="KW-0813">Transport</keyword>
<dbReference type="InterPro" id="IPR007305">
    <property type="entry name" value="Vesicle_transpt_Got1/SFT2"/>
</dbReference>
<keyword evidence="5 8" id="KW-1133">Transmembrane helix</keyword>
<comment type="similarity">
    <text evidence="7 8">Belongs to the SFT2 family.</text>
</comment>
<keyword evidence="4 8" id="KW-0653">Protein transport</keyword>
<name>A0ABN9X250_9DINO</name>
<dbReference type="Proteomes" id="UP001189429">
    <property type="component" value="Unassembled WGS sequence"/>
</dbReference>
<accession>A0ABN9X250</accession>
<evidence type="ECO:0000256" key="1">
    <source>
        <dbReference type="ARBA" id="ARBA00004141"/>
    </source>
</evidence>
<evidence type="ECO:0000256" key="5">
    <source>
        <dbReference type="ARBA" id="ARBA00022989"/>
    </source>
</evidence>
<dbReference type="InterPro" id="IPR011691">
    <property type="entry name" value="Vesicle_transpt_SFT2"/>
</dbReference>
<reference evidence="9" key="1">
    <citation type="submission" date="2023-10" db="EMBL/GenBank/DDBJ databases">
        <authorList>
            <person name="Chen Y."/>
            <person name="Shah S."/>
            <person name="Dougan E. K."/>
            <person name="Thang M."/>
            <person name="Chan C."/>
        </authorList>
    </citation>
    <scope>NUCLEOTIDE SEQUENCE [LARGE SCALE GENOMIC DNA]</scope>
</reference>
<evidence type="ECO:0000256" key="7">
    <source>
        <dbReference type="ARBA" id="ARBA00025800"/>
    </source>
</evidence>
<evidence type="ECO:0000313" key="9">
    <source>
        <dbReference type="EMBL" id="CAK0891911.1"/>
    </source>
</evidence>
<evidence type="ECO:0000256" key="8">
    <source>
        <dbReference type="RuleBase" id="RU363111"/>
    </source>
</evidence>
<sequence>MRNRVTGWLACLALGTVLQMLSFGAFTQALLGHPGRFATNYTIGNVVSLAGTFFLAGPAAQLRNMAKKNRSKASIVFLASMAFTMILVSLFFSGGEMRSVDEATALLG</sequence>
<gene>
    <name evidence="9" type="ORF">PCOR1329_LOCUS71709</name>
</gene>
<comment type="caution">
    <text evidence="9">The sequence shown here is derived from an EMBL/GenBank/DDBJ whole genome shotgun (WGS) entry which is preliminary data.</text>
</comment>
<keyword evidence="3 8" id="KW-0812">Transmembrane</keyword>
<dbReference type="Pfam" id="PF04178">
    <property type="entry name" value="Got1"/>
    <property type="match status" value="1"/>
</dbReference>
<proteinExistence type="inferred from homology"/>
<dbReference type="PANTHER" id="PTHR23137:SF6">
    <property type="entry name" value="VESICLE TRANSPORT PROTEIN"/>
    <property type="match status" value="1"/>
</dbReference>
<protein>
    <recommendedName>
        <fullName evidence="8">Vesicle transport protein</fullName>
    </recommendedName>
</protein>
<keyword evidence="6 8" id="KW-0472">Membrane</keyword>
<comment type="caution">
    <text evidence="8">Lacks conserved residue(s) required for the propagation of feature annotation.</text>
</comment>
<feature type="non-terminal residue" evidence="9">
    <location>
        <position position="108"/>
    </location>
</feature>
<evidence type="ECO:0000256" key="2">
    <source>
        <dbReference type="ARBA" id="ARBA00022448"/>
    </source>
</evidence>
<evidence type="ECO:0000256" key="4">
    <source>
        <dbReference type="ARBA" id="ARBA00022927"/>
    </source>
</evidence>
<comment type="subcellular location">
    <subcellularLocation>
        <location evidence="1 8">Membrane</location>
        <topology evidence="1 8">Multi-pass membrane protein</topology>
    </subcellularLocation>
</comment>